<comment type="catalytic activity">
    <reaction evidence="6">
        <text>Exonucleolytic cleavage in either 5'- to 3'- or 3'- to 5'-direction to yield nucleoside 5'-phosphates.</text>
        <dbReference type="EC" id="3.1.11.6"/>
    </reaction>
</comment>
<protein>
    <recommendedName>
        <fullName evidence="6">Exodeoxyribonuclease 7 small subunit</fullName>
        <ecNumber evidence="6">3.1.11.6</ecNumber>
    </recommendedName>
    <alternativeName>
        <fullName evidence="6">Exodeoxyribonuclease VII small subunit</fullName>
        <shortName evidence="6">Exonuclease VII small subunit</shortName>
    </alternativeName>
</protein>
<dbReference type="PANTHER" id="PTHR34137">
    <property type="entry name" value="EXODEOXYRIBONUCLEASE 7 SMALL SUBUNIT"/>
    <property type="match status" value="1"/>
</dbReference>
<sequence>MPKASPSHPDATALPATYEAAMAELEGLVARLESGDLPLDQLLTNYQRGAALLQHCRDKLQAVEEQIKVLDDGVLKPWKAQ</sequence>
<accession>A0ABZ0B453</accession>
<comment type="function">
    <text evidence="6">Bidirectionally degrades single-stranded DNA into large acid-insoluble oligonucleotides, which are then degraded further into small acid-soluble oligonucleotides.</text>
</comment>
<dbReference type="HAMAP" id="MF_00337">
    <property type="entry name" value="Exonuc_7_S"/>
    <property type="match status" value="1"/>
</dbReference>
<comment type="subcellular location">
    <subcellularLocation>
        <location evidence="6">Cytoplasm</location>
    </subcellularLocation>
</comment>
<evidence type="ECO:0000256" key="4">
    <source>
        <dbReference type="ARBA" id="ARBA00022801"/>
    </source>
</evidence>
<dbReference type="NCBIfam" id="NF002141">
    <property type="entry name" value="PRK00977.1-5"/>
    <property type="match status" value="1"/>
</dbReference>
<dbReference type="NCBIfam" id="TIGR01280">
    <property type="entry name" value="xseB"/>
    <property type="match status" value="1"/>
</dbReference>
<evidence type="ECO:0000256" key="3">
    <source>
        <dbReference type="ARBA" id="ARBA00022722"/>
    </source>
</evidence>
<keyword evidence="5 6" id="KW-0269">Exonuclease</keyword>
<keyword evidence="2 6" id="KW-0963">Cytoplasm</keyword>
<gene>
    <name evidence="6" type="primary">xseB</name>
    <name evidence="7" type="ORF">RAN89_09310</name>
</gene>
<reference evidence="7 8" key="1">
    <citation type="submission" date="2023-08" db="EMBL/GenBank/DDBJ databases">
        <title>Rhodoferax potami sp. nov. and Rhodoferax mekongensis sp. nov., isolated from the Mekong River in Thailand.</title>
        <authorList>
            <person name="Kitikhun S."/>
            <person name="Charoenyingcharoen P."/>
            <person name="Siriarchawattana P."/>
            <person name="Likhitrattanapisal S."/>
            <person name="Nilsakha T."/>
            <person name="Chanpet A."/>
            <person name="Rattanawaree P."/>
            <person name="Ingsriswang S."/>
        </authorList>
    </citation>
    <scope>NUCLEOTIDE SEQUENCE [LARGE SCALE GENOMIC DNA]</scope>
    <source>
        <strain evidence="7 8">TBRC 17307</strain>
    </source>
</reference>
<evidence type="ECO:0000256" key="2">
    <source>
        <dbReference type="ARBA" id="ARBA00022490"/>
    </source>
</evidence>
<evidence type="ECO:0000256" key="1">
    <source>
        <dbReference type="ARBA" id="ARBA00009998"/>
    </source>
</evidence>
<keyword evidence="4 6" id="KW-0378">Hydrolase</keyword>
<dbReference type="SUPFAM" id="SSF116842">
    <property type="entry name" value="XseB-like"/>
    <property type="match status" value="1"/>
</dbReference>
<dbReference type="InterPro" id="IPR037004">
    <property type="entry name" value="Exonuc_VII_ssu_sf"/>
</dbReference>
<evidence type="ECO:0000313" key="7">
    <source>
        <dbReference type="EMBL" id="WNO06608.1"/>
    </source>
</evidence>
<dbReference type="Proteomes" id="UP001302257">
    <property type="component" value="Chromosome"/>
</dbReference>
<dbReference type="EMBL" id="CP132507">
    <property type="protein sequence ID" value="WNO06608.1"/>
    <property type="molecule type" value="Genomic_DNA"/>
</dbReference>
<evidence type="ECO:0000256" key="5">
    <source>
        <dbReference type="ARBA" id="ARBA00022839"/>
    </source>
</evidence>
<comment type="subunit">
    <text evidence="6">Heterooligomer composed of large and small subunits.</text>
</comment>
<dbReference type="GO" id="GO:0008855">
    <property type="term" value="F:exodeoxyribonuclease VII activity"/>
    <property type="evidence" value="ECO:0007669"/>
    <property type="project" value="UniProtKB-EC"/>
</dbReference>
<evidence type="ECO:0000313" key="8">
    <source>
        <dbReference type="Proteomes" id="UP001302257"/>
    </source>
</evidence>
<dbReference type="RefSeq" id="WP_313869296.1">
    <property type="nucleotide sequence ID" value="NZ_CP132507.1"/>
</dbReference>
<dbReference type="Gene3D" id="1.10.287.1040">
    <property type="entry name" value="Exonuclease VII, small subunit"/>
    <property type="match status" value="1"/>
</dbReference>
<keyword evidence="8" id="KW-1185">Reference proteome</keyword>
<evidence type="ECO:0000256" key="6">
    <source>
        <dbReference type="HAMAP-Rule" id="MF_00337"/>
    </source>
</evidence>
<dbReference type="PANTHER" id="PTHR34137:SF1">
    <property type="entry name" value="EXODEOXYRIBONUCLEASE 7 SMALL SUBUNIT"/>
    <property type="match status" value="1"/>
</dbReference>
<name>A0ABZ0B453_9BURK</name>
<dbReference type="Pfam" id="PF02609">
    <property type="entry name" value="Exonuc_VII_S"/>
    <property type="match status" value="1"/>
</dbReference>
<comment type="similarity">
    <text evidence="1 6">Belongs to the XseB family.</text>
</comment>
<proteinExistence type="inferred from homology"/>
<dbReference type="InterPro" id="IPR003761">
    <property type="entry name" value="Exonuc_VII_S"/>
</dbReference>
<dbReference type="EC" id="3.1.11.6" evidence="6"/>
<keyword evidence="3 6" id="KW-0540">Nuclease</keyword>
<organism evidence="7 8">
    <name type="scientific">Rhodoferax mekongensis</name>
    <dbReference type="NCBI Taxonomy" id="3068341"/>
    <lineage>
        <taxon>Bacteria</taxon>
        <taxon>Pseudomonadati</taxon>
        <taxon>Pseudomonadota</taxon>
        <taxon>Betaproteobacteria</taxon>
        <taxon>Burkholderiales</taxon>
        <taxon>Comamonadaceae</taxon>
        <taxon>Rhodoferax</taxon>
    </lineage>
</organism>